<comment type="caution">
    <text evidence="2">The sequence shown here is derived from an EMBL/GenBank/DDBJ whole genome shotgun (WGS) entry which is preliminary data.</text>
</comment>
<gene>
    <name evidence="2" type="ORF">GKZ89_04225</name>
</gene>
<name>A0A7X2V3Z6_9BACI</name>
<feature type="compositionally biased region" description="Low complexity" evidence="1">
    <location>
        <begin position="111"/>
        <end position="124"/>
    </location>
</feature>
<protein>
    <recommendedName>
        <fullName evidence="4">Cytosolic protein</fullName>
    </recommendedName>
</protein>
<dbReference type="Proteomes" id="UP000434639">
    <property type="component" value="Unassembled WGS sequence"/>
</dbReference>
<dbReference type="EMBL" id="WMIB01000002">
    <property type="protein sequence ID" value="MTH52604.1"/>
    <property type="molecule type" value="Genomic_DNA"/>
</dbReference>
<proteinExistence type="predicted"/>
<keyword evidence="3" id="KW-1185">Reference proteome</keyword>
<organism evidence="2 3">
    <name type="scientific">Metabacillus mangrovi</name>
    <dbReference type="NCBI Taxonomy" id="1491830"/>
    <lineage>
        <taxon>Bacteria</taxon>
        <taxon>Bacillati</taxon>
        <taxon>Bacillota</taxon>
        <taxon>Bacilli</taxon>
        <taxon>Bacillales</taxon>
        <taxon>Bacillaceae</taxon>
        <taxon>Metabacillus</taxon>
    </lineage>
</organism>
<sequence>MRHLASKKLHPKVEEFKDFVRRHPKIIEEAKKGSRTWQEYYENWYLLGEEDAYWTPYKSTETKNEEAEEKGFVTQILSAVRKMDANEMNQSLSKMSNAVSTVQNLLETFGAGKSSAGSSASQGSRPFSFRKD</sequence>
<dbReference type="Pfam" id="PF14071">
    <property type="entry name" value="YlbD_coat"/>
    <property type="match status" value="1"/>
</dbReference>
<evidence type="ECO:0000313" key="2">
    <source>
        <dbReference type="EMBL" id="MTH52604.1"/>
    </source>
</evidence>
<evidence type="ECO:0008006" key="4">
    <source>
        <dbReference type="Google" id="ProtNLM"/>
    </source>
</evidence>
<reference evidence="2 3" key="1">
    <citation type="journal article" date="2017" name="Int. J. Syst. Evol. Microbiol.">
        <title>Bacillus mangrovi sp. nov., isolated from a sediment sample from a mangrove forest.</title>
        <authorList>
            <person name="Gupta V."/>
            <person name="Singh P.K."/>
            <person name="Korpole S."/>
            <person name="Tanuku N.R.S."/>
            <person name="Pinnaka A.K."/>
        </authorList>
    </citation>
    <scope>NUCLEOTIDE SEQUENCE [LARGE SCALE GENOMIC DNA]</scope>
    <source>
        <strain evidence="2 3">KCTC 33872</strain>
    </source>
</reference>
<feature type="region of interest" description="Disordered" evidence="1">
    <location>
        <begin position="111"/>
        <end position="132"/>
    </location>
</feature>
<evidence type="ECO:0000256" key="1">
    <source>
        <dbReference type="SAM" id="MobiDB-lite"/>
    </source>
</evidence>
<accession>A0A7X2V3Z6</accession>
<evidence type="ECO:0000313" key="3">
    <source>
        <dbReference type="Proteomes" id="UP000434639"/>
    </source>
</evidence>
<dbReference type="InterPro" id="IPR025953">
    <property type="entry name" value="YlbD_coat"/>
</dbReference>
<dbReference type="AlphaFoldDB" id="A0A7X2V3Z6"/>